<protein>
    <submittedName>
        <fullName evidence="1">Uncharacterized protein</fullName>
    </submittedName>
</protein>
<name>A0A9Q9UW55_MOOP1</name>
<dbReference type="Proteomes" id="UP000176944">
    <property type="component" value="Chromosome"/>
</dbReference>
<sequence>MICPPYPTECDRTDLVGWANGHDTMMKLPNYHDLPTLPDGMRSHYCSAIADLVGWANGLGFEMKLPSV</sequence>
<gene>
    <name evidence="1" type="ORF">BJP36_36155</name>
</gene>
<reference evidence="1" key="1">
    <citation type="journal article" date="2017" name="Proc. Natl. Acad. Sci. U.S.A.">
        <title>Comparative genomics uncovers the prolific and distinctive metabolic potential of the cyanobacterial genus Moorea.</title>
        <authorList>
            <person name="Leao T."/>
            <person name="Castelao G."/>
            <person name="Korobeynikov A."/>
            <person name="Monroe E.A."/>
            <person name="Podell S."/>
            <person name="Glukhov E."/>
            <person name="Allen E.E."/>
            <person name="Gerwick W.H."/>
            <person name="Gerwick L."/>
        </authorList>
    </citation>
    <scope>NUCLEOTIDE SEQUENCE</scope>
    <source>
        <strain evidence="1">JHB</strain>
    </source>
</reference>
<reference evidence="1" key="2">
    <citation type="submission" date="2022-10" db="EMBL/GenBank/DDBJ databases">
        <authorList>
            <person name="Ngo T.-E."/>
        </authorList>
    </citation>
    <scope>NUCLEOTIDE SEQUENCE</scope>
    <source>
        <strain evidence="1">JHB</strain>
    </source>
</reference>
<proteinExistence type="predicted"/>
<organism evidence="1">
    <name type="scientific">Moorena producens (strain JHB)</name>
    <dbReference type="NCBI Taxonomy" id="1454205"/>
    <lineage>
        <taxon>Bacteria</taxon>
        <taxon>Bacillati</taxon>
        <taxon>Cyanobacteriota</taxon>
        <taxon>Cyanophyceae</taxon>
        <taxon>Coleofasciculales</taxon>
        <taxon>Coleofasciculaceae</taxon>
        <taxon>Moorena</taxon>
    </lineage>
</organism>
<dbReference type="EMBL" id="CP017708">
    <property type="protein sequence ID" value="WAN69528.1"/>
    <property type="molecule type" value="Genomic_DNA"/>
</dbReference>
<evidence type="ECO:0000313" key="1">
    <source>
        <dbReference type="EMBL" id="WAN69528.1"/>
    </source>
</evidence>
<accession>A0A9Q9UW55</accession>
<dbReference type="AlphaFoldDB" id="A0A9Q9UW55"/>